<dbReference type="Proteomes" id="UP001379235">
    <property type="component" value="Unassembled WGS sequence"/>
</dbReference>
<dbReference type="InterPro" id="IPR006311">
    <property type="entry name" value="TAT_signal"/>
</dbReference>
<dbReference type="SUPFAM" id="SSF48452">
    <property type="entry name" value="TPR-like"/>
    <property type="match status" value="1"/>
</dbReference>
<dbReference type="EMBL" id="JBBHJY010000001">
    <property type="protein sequence ID" value="MEJ6009007.1"/>
    <property type="molecule type" value="Genomic_DNA"/>
</dbReference>
<reference evidence="2 3" key="1">
    <citation type="submission" date="2024-03" db="EMBL/GenBank/DDBJ databases">
        <authorList>
            <person name="Jo J.-H."/>
        </authorList>
    </citation>
    <scope>NUCLEOTIDE SEQUENCE [LARGE SCALE GENOMIC DNA]</scope>
    <source>
        <strain evidence="2 3">AS3R-12</strain>
    </source>
</reference>
<proteinExistence type="predicted"/>
<organism evidence="2 3">
    <name type="scientific">Novosphingobium aquae</name>
    <dbReference type="NCBI Taxonomy" id="3133435"/>
    <lineage>
        <taxon>Bacteria</taxon>
        <taxon>Pseudomonadati</taxon>
        <taxon>Pseudomonadota</taxon>
        <taxon>Alphaproteobacteria</taxon>
        <taxon>Sphingomonadales</taxon>
        <taxon>Sphingomonadaceae</taxon>
        <taxon>Novosphingobium</taxon>
    </lineage>
</organism>
<protein>
    <recommendedName>
        <fullName evidence="4">Tetratricopeptide repeat protein</fullName>
    </recommendedName>
</protein>
<dbReference type="InterPro" id="IPR011990">
    <property type="entry name" value="TPR-like_helical_dom_sf"/>
</dbReference>
<evidence type="ECO:0000256" key="1">
    <source>
        <dbReference type="SAM" id="SignalP"/>
    </source>
</evidence>
<sequence>MSAISRRSGLLSRGAIALALAAASATVALPANAAKKEKEAAAPAASKIQMSKAFQPLAIAAQKSLDTAKVRPDVVAAQQAVKTATDAYNAAQGSAARKAAMTQREAALANLLTAFSAERTQIEALKGAATTPDDNFVAGQLLSGLGLAAQDMKIVRSGYEAMLVSGKYPAADTPKLQNAIGSICYDLKDFACAVTQLDAAVKAGYKGDTSEALLADSYIQQGQVQTGLDRLMSSIKARNAAGTSAPQEWYRRGLSAAYKAKMLDQASAFSNGMVEAYPTKENWAGAISILRLVAKYEVQERLDLMRLMQRTDSFSDSTDYFEFIQAADPRRLPQEVLTVMNAGLAAGKLQRSDISVSEALAQANERVKAETPTLPGLEKSAMVPTATGNSISATADALMSYGQSAKAEALYRMALQKGGVDVQRVNTRIGITLFDQGKYAEAKAMFDGVTGIRQPMARLWSVYAVQKMKPAA</sequence>
<dbReference type="Gene3D" id="1.25.40.10">
    <property type="entry name" value="Tetratricopeptide repeat domain"/>
    <property type="match status" value="1"/>
</dbReference>
<keyword evidence="1" id="KW-0732">Signal</keyword>
<keyword evidence="3" id="KW-1185">Reference proteome</keyword>
<comment type="caution">
    <text evidence="2">The sequence shown here is derived from an EMBL/GenBank/DDBJ whole genome shotgun (WGS) entry which is preliminary data.</text>
</comment>
<gene>
    <name evidence="2" type="ORF">WG900_03630</name>
</gene>
<dbReference type="RefSeq" id="WP_339964726.1">
    <property type="nucleotide sequence ID" value="NZ_JBBHJY010000001.1"/>
</dbReference>
<evidence type="ECO:0000313" key="2">
    <source>
        <dbReference type="EMBL" id="MEJ6009007.1"/>
    </source>
</evidence>
<evidence type="ECO:0008006" key="4">
    <source>
        <dbReference type="Google" id="ProtNLM"/>
    </source>
</evidence>
<name>A0ABU8S540_9SPHN</name>
<feature type="signal peptide" evidence="1">
    <location>
        <begin position="1"/>
        <end position="33"/>
    </location>
</feature>
<evidence type="ECO:0000313" key="3">
    <source>
        <dbReference type="Proteomes" id="UP001379235"/>
    </source>
</evidence>
<dbReference type="PROSITE" id="PS51318">
    <property type="entry name" value="TAT"/>
    <property type="match status" value="1"/>
</dbReference>
<accession>A0ABU8S540</accession>
<feature type="chain" id="PRO_5045215750" description="Tetratricopeptide repeat protein" evidence="1">
    <location>
        <begin position="34"/>
        <end position="472"/>
    </location>
</feature>